<keyword evidence="4 7" id="KW-0238">DNA-binding</keyword>
<evidence type="ECO:0000259" key="8">
    <source>
        <dbReference type="PROSITE" id="PS50110"/>
    </source>
</evidence>
<dbReference type="CDD" id="cd00383">
    <property type="entry name" value="trans_reg_C"/>
    <property type="match status" value="1"/>
</dbReference>
<dbReference type="InterPro" id="IPR016032">
    <property type="entry name" value="Sig_transdc_resp-reg_C-effctor"/>
</dbReference>
<evidence type="ECO:0000256" key="3">
    <source>
        <dbReference type="ARBA" id="ARBA00023015"/>
    </source>
</evidence>
<sequence length="229" mass="25305">MAAPAARILVIEDNALLRAQLQRLFADVGMAVEFASDGLAGLQMALDAPPDVLVLDVGLPGLDGLRLCERLRTHADRHVPVLMLTARDALEDKLQGFRAGADDYLVKPFAGAELLARCQALTVRHRSGETHVLRIGTLRIDRRQGQATRQDRPLDVHQTAYQILLALAEAWPRTLTRSELIQHLWGDAPPDSDPLRTHLYLLRQALDKPFATPMLKTVHGVGFRLQADA</sequence>
<reference evidence="10 11" key="1">
    <citation type="submission" date="2020-08" db="EMBL/GenBank/DDBJ databases">
        <title>Streptomycin Non-resistant strain, P. mexicana.</title>
        <authorList>
            <person name="Ganesh-Kumar S."/>
            <person name="Zhe T."/>
            <person name="Yu Z."/>
            <person name="Min Y."/>
        </authorList>
    </citation>
    <scope>NUCLEOTIDE SEQUENCE [LARGE SCALE GENOMIC DNA]</scope>
    <source>
        <strain evidence="10 11">GTZY2</strain>
    </source>
</reference>
<feature type="DNA-binding region" description="OmpR/PhoB-type" evidence="7">
    <location>
        <begin position="130"/>
        <end position="227"/>
    </location>
</feature>
<keyword evidence="2" id="KW-0902">Two-component regulatory system</keyword>
<dbReference type="GO" id="GO:0006355">
    <property type="term" value="P:regulation of DNA-templated transcription"/>
    <property type="evidence" value="ECO:0007669"/>
    <property type="project" value="InterPro"/>
</dbReference>
<evidence type="ECO:0000256" key="6">
    <source>
        <dbReference type="PROSITE-ProRule" id="PRU00169"/>
    </source>
</evidence>
<evidence type="ECO:0000256" key="4">
    <source>
        <dbReference type="ARBA" id="ARBA00023125"/>
    </source>
</evidence>
<organism evidence="10 11">
    <name type="scientific">Pseudoxanthomonas mexicana</name>
    <dbReference type="NCBI Taxonomy" id="128785"/>
    <lineage>
        <taxon>Bacteria</taxon>
        <taxon>Pseudomonadati</taxon>
        <taxon>Pseudomonadota</taxon>
        <taxon>Gammaproteobacteria</taxon>
        <taxon>Lysobacterales</taxon>
        <taxon>Lysobacteraceae</taxon>
        <taxon>Pseudoxanthomonas</taxon>
    </lineage>
</organism>
<evidence type="ECO:0000256" key="7">
    <source>
        <dbReference type="PROSITE-ProRule" id="PRU01091"/>
    </source>
</evidence>
<dbReference type="Gene3D" id="6.10.250.690">
    <property type="match status" value="1"/>
</dbReference>
<dbReference type="PANTHER" id="PTHR48111">
    <property type="entry name" value="REGULATOR OF RPOS"/>
    <property type="match status" value="1"/>
</dbReference>
<dbReference type="Proteomes" id="UP000515838">
    <property type="component" value="Chromosome"/>
</dbReference>
<dbReference type="CDD" id="cd17574">
    <property type="entry name" value="REC_OmpR"/>
    <property type="match status" value="1"/>
</dbReference>
<dbReference type="GeneID" id="81469425"/>
<evidence type="ECO:0000256" key="5">
    <source>
        <dbReference type="ARBA" id="ARBA00023163"/>
    </source>
</evidence>
<keyword evidence="5" id="KW-0804">Transcription</keyword>
<dbReference type="SUPFAM" id="SSF46894">
    <property type="entry name" value="C-terminal effector domain of the bipartite response regulators"/>
    <property type="match status" value="1"/>
</dbReference>
<dbReference type="AlphaFoldDB" id="A0A7G9TCY9"/>
<dbReference type="PROSITE" id="PS51755">
    <property type="entry name" value="OMPR_PHOB"/>
    <property type="match status" value="1"/>
</dbReference>
<protein>
    <submittedName>
        <fullName evidence="10">Response regulator transcription factor</fullName>
    </submittedName>
</protein>
<dbReference type="Gene3D" id="3.40.50.2300">
    <property type="match status" value="1"/>
</dbReference>
<evidence type="ECO:0000256" key="1">
    <source>
        <dbReference type="ARBA" id="ARBA00022553"/>
    </source>
</evidence>
<dbReference type="GO" id="GO:0000156">
    <property type="term" value="F:phosphorelay response regulator activity"/>
    <property type="evidence" value="ECO:0007669"/>
    <property type="project" value="TreeGrafter"/>
</dbReference>
<evidence type="ECO:0000259" key="9">
    <source>
        <dbReference type="PROSITE" id="PS51755"/>
    </source>
</evidence>
<dbReference type="InterPro" id="IPR001789">
    <property type="entry name" value="Sig_transdc_resp-reg_receiver"/>
</dbReference>
<dbReference type="EMBL" id="CP060731">
    <property type="protein sequence ID" value="QNN77964.1"/>
    <property type="molecule type" value="Genomic_DNA"/>
</dbReference>
<feature type="modified residue" description="4-aspartylphosphate" evidence="6">
    <location>
        <position position="56"/>
    </location>
</feature>
<evidence type="ECO:0000313" key="11">
    <source>
        <dbReference type="Proteomes" id="UP000515838"/>
    </source>
</evidence>
<dbReference type="GO" id="GO:0032993">
    <property type="term" value="C:protein-DNA complex"/>
    <property type="evidence" value="ECO:0007669"/>
    <property type="project" value="TreeGrafter"/>
</dbReference>
<dbReference type="InterPro" id="IPR036388">
    <property type="entry name" value="WH-like_DNA-bd_sf"/>
</dbReference>
<dbReference type="RefSeq" id="WP_187573444.1">
    <property type="nucleotide sequence ID" value="NZ_CP060731.1"/>
</dbReference>
<gene>
    <name evidence="10" type="ORF">IAE60_00520</name>
</gene>
<keyword evidence="3" id="KW-0805">Transcription regulation</keyword>
<dbReference type="GO" id="GO:0000976">
    <property type="term" value="F:transcription cis-regulatory region binding"/>
    <property type="evidence" value="ECO:0007669"/>
    <property type="project" value="TreeGrafter"/>
</dbReference>
<dbReference type="Pfam" id="PF00072">
    <property type="entry name" value="Response_reg"/>
    <property type="match status" value="1"/>
</dbReference>
<keyword evidence="1 6" id="KW-0597">Phosphoprotein</keyword>
<dbReference type="SMART" id="SM00448">
    <property type="entry name" value="REC"/>
    <property type="match status" value="1"/>
</dbReference>
<dbReference type="InterPro" id="IPR011006">
    <property type="entry name" value="CheY-like_superfamily"/>
</dbReference>
<feature type="domain" description="Response regulatory" evidence="8">
    <location>
        <begin position="7"/>
        <end position="122"/>
    </location>
</feature>
<evidence type="ECO:0000313" key="10">
    <source>
        <dbReference type="EMBL" id="QNN77964.1"/>
    </source>
</evidence>
<accession>A0A7G9TCY9</accession>
<dbReference type="InterPro" id="IPR039420">
    <property type="entry name" value="WalR-like"/>
</dbReference>
<feature type="domain" description="OmpR/PhoB-type" evidence="9">
    <location>
        <begin position="130"/>
        <end position="227"/>
    </location>
</feature>
<dbReference type="Gene3D" id="1.10.10.10">
    <property type="entry name" value="Winged helix-like DNA-binding domain superfamily/Winged helix DNA-binding domain"/>
    <property type="match status" value="1"/>
</dbReference>
<name>A0A7G9TCY9_PSEMX</name>
<dbReference type="InterPro" id="IPR001867">
    <property type="entry name" value="OmpR/PhoB-type_DNA-bd"/>
</dbReference>
<dbReference type="GO" id="GO:0005829">
    <property type="term" value="C:cytosol"/>
    <property type="evidence" value="ECO:0007669"/>
    <property type="project" value="TreeGrafter"/>
</dbReference>
<evidence type="ECO:0000256" key="2">
    <source>
        <dbReference type="ARBA" id="ARBA00023012"/>
    </source>
</evidence>
<dbReference type="SMART" id="SM00862">
    <property type="entry name" value="Trans_reg_C"/>
    <property type="match status" value="1"/>
</dbReference>
<proteinExistence type="predicted"/>
<dbReference type="PROSITE" id="PS50110">
    <property type="entry name" value="RESPONSE_REGULATORY"/>
    <property type="match status" value="1"/>
</dbReference>
<dbReference type="SUPFAM" id="SSF52172">
    <property type="entry name" value="CheY-like"/>
    <property type="match status" value="1"/>
</dbReference>
<dbReference type="Pfam" id="PF00486">
    <property type="entry name" value="Trans_reg_C"/>
    <property type="match status" value="1"/>
</dbReference>
<dbReference type="PANTHER" id="PTHR48111:SF22">
    <property type="entry name" value="REGULATOR OF RPOS"/>
    <property type="match status" value="1"/>
</dbReference>